<dbReference type="InterPro" id="IPR051679">
    <property type="entry name" value="DASS-Related_Transporters"/>
</dbReference>
<dbReference type="GO" id="GO:0005886">
    <property type="term" value="C:plasma membrane"/>
    <property type="evidence" value="ECO:0007669"/>
    <property type="project" value="UniProtKB-SubCell"/>
</dbReference>
<protein>
    <recommendedName>
        <fullName evidence="8">Short-chain fatty acid transporter</fullName>
    </recommendedName>
</protein>
<evidence type="ECO:0000313" key="7">
    <source>
        <dbReference type="EMBL" id="MPN59011.1"/>
    </source>
</evidence>
<keyword evidence="5 6" id="KW-0472">Membrane</keyword>
<evidence type="ECO:0000256" key="1">
    <source>
        <dbReference type="ARBA" id="ARBA00004651"/>
    </source>
</evidence>
<name>A0A645J5W3_9ZZZZ</name>
<dbReference type="EMBL" id="VSSQ01132490">
    <property type="protein sequence ID" value="MPN59011.1"/>
    <property type="molecule type" value="Genomic_DNA"/>
</dbReference>
<keyword evidence="2" id="KW-1003">Cell membrane</keyword>
<proteinExistence type="predicted"/>
<sequence>MPRWLAGEAMLVVQTLLNFLIPSGSGQAVVSMPIMAPLSDLLSIPRQVAVLAFQFGDGLSNVLWPTALTPVVCGIAGVKIEKWWKWFVPLFGMLLLTQMALIAIALAVGLS</sequence>
<keyword evidence="4 6" id="KW-1133">Transmembrane helix</keyword>
<dbReference type="PANTHER" id="PTHR43652:SF2">
    <property type="entry name" value="BASIC AMINO ACID ANTIPORTER YFCC-RELATED"/>
    <property type="match status" value="1"/>
</dbReference>
<dbReference type="AlphaFoldDB" id="A0A645J5W3"/>
<feature type="transmembrane region" description="Helical" evidence="6">
    <location>
        <begin position="87"/>
        <end position="110"/>
    </location>
</feature>
<accession>A0A645J5W3</accession>
<evidence type="ECO:0000256" key="6">
    <source>
        <dbReference type="SAM" id="Phobius"/>
    </source>
</evidence>
<evidence type="ECO:0008006" key="8">
    <source>
        <dbReference type="Google" id="ProtNLM"/>
    </source>
</evidence>
<organism evidence="7">
    <name type="scientific">bioreactor metagenome</name>
    <dbReference type="NCBI Taxonomy" id="1076179"/>
    <lineage>
        <taxon>unclassified sequences</taxon>
        <taxon>metagenomes</taxon>
        <taxon>ecological metagenomes</taxon>
    </lineage>
</organism>
<gene>
    <name evidence="7" type="ORF">SDC9_206728</name>
</gene>
<reference evidence="7" key="1">
    <citation type="submission" date="2019-08" db="EMBL/GenBank/DDBJ databases">
        <authorList>
            <person name="Kucharzyk K."/>
            <person name="Murdoch R.W."/>
            <person name="Higgins S."/>
            <person name="Loffler F."/>
        </authorList>
    </citation>
    <scope>NUCLEOTIDE SEQUENCE</scope>
</reference>
<dbReference type="InterPro" id="IPR018385">
    <property type="entry name" value="C4_dicarb_anaerob_car-like"/>
</dbReference>
<comment type="subcellular location">
    <subcellularLocation>
        <location evidence="1">Cell membrane</location>
        <topology evidence="1">Multi-pass membrane protein</topology>
    </subcellularLocation>
</comment>
<comment type="caution">
    <text evidence="7">The sequence shown here is derived from an EMBL/GenBank/DDBJ whole genome shotgun (WGS) entry which is preliminary data.</text>
</comment>
<evidence type="ECO:0000256" key="5">
    <source>
        <dbReference type="ARBA" id="ARBA00023136"/>
    </source>
</evidence>
<dbReference type="Pfam" id="PF03606">
    <property type="entry name" value="DcuC"/>
    <property type="match status" value="1"/>
</dbReference>
<evidence type="ECO:0000256" key="2">
    <source>
        <dbReference type="ARBA" id="ARBA00022475"/>
    </source>
</evidence>
<dbReference type="PANTHER" id="PTHR43652">
    <property type="entry name" value="BASIC AMINO ACID ANTIPORTER YFCC-RELATED"/>
    <property type="match status" value="1"/>
</dbReference>
<evidence type="ECO:0000256" key="3">
    <source>
        <dbReference type="ARBA" id="ARBA00022692"/>
    </source>
</evidence>
<keyword evidence="3 6" id="KW-0812">Transmembrane</keyword>
<evidence type="ECO:0000256" key="4">
    <source>
        <dbReference type="ARBA" id="ARBA00022989"/>
    </source>
</evidence>